<evidence type="ECO:0000313" key="2">
    <source>
        <dbReference type="EMBL" id="MBA0875655.1"/>
    </source>
</evidence>
<proteinExistence type="predicted"/>
<reference evidence="2 3" key="1">
    <citation type="journal article" date="2019" name="Genome Biol. Evol.">
        <title>Insights into the evolution of the New World diploid cottons (Gossypium, subgenus Houzingenia) based on genome sequencing.</title>
        <authorList>
            <person name="Grover C.E."/>
            <person name="Arick M.A. 2nd"/>
            <person name="Thrash A."/>
            <person name="Conover J.L."/>
            <person name="Sanders W.S."/>
            <person name="Peterson D.G."/>
            <person name="Frelichowski J.E."/>
            <person name="Scheffler J.A."/>
            <person name="Scheffler B.E."/>
            <person name="Wendel J.F."/>
        </authorList>
    </citation>
    <scope>NUCLEOTIDE SEQUENCE [LARGE SCALE GENOMIC DNA]</scope>
    <source>
        <strain evidence="2">1</strain>
        <tissue evidence="2">Leaf</tissue>
    </source>
</reference>
<dbReference type="Proteomes" id="UP000593576">
    <property type="component" value="Unassembled WGS sequence"/>
</dbReference>
<keyword evidence="3" id="KW-1185">Reference proteome</keyword>
<gene>
    <name evidence="2" type="ORF">Goshw_028570</name>
</gene>
<evidence type="ECO:0000256" key="1">
    <source>
        <dbReference type="SAM" id="MobiDB-lite"/>
    </source>
</evidence>
<feature type="compositionally biased region" description="Polar residues" evidence="1">
    <location>
        <begin position="69"/>
        <end position="85"/>
    </location>
</feature>
<comment type="caution">
    <text evidence="2">The sequence shown here is derived from an EMBL/GenBank/DDBJ whole genome shotgun (WGS) entry which is preliminary data.</text>
</comment>
<protein>
    <submittedName>
        <fullName evidence="2">Uncharacterized protein</fullName>
    </submittedName>
</protein>
<sequence length="85" mass="9996">MWEDRYDYIPTREPIIIPELASVPEYMPWFRIHGKSYLLSPEERQRQLRVQRERRGPLNLRRMYDGAGPSTSPKNSPSPLSAPIT</sequence>
<evidence type="ECO:0000313" key="3">
    <source>
        <dbReference type="Proteomes" id="UP000593576"/>
    </source>
</evidence>
<organism evidence="2 3">
    <name type="scientific">Gossypium schwendimanii</name>
    <name type="common">Cotton</name>
    <dbReference type="NCBI Taxonomy" id="34291"/>
    <lineage>
        <taxon>Eukaryota</taxon>
        <taxon>Viridiplantae</taxon>
        <taxon>Streptophyta</taxon>
        <taxon>Embryophyta</taxon>
        <taxon>Tracheophyta</taxon>
        <taxon>Spermatophyta</taxon>
        <taxon>Magnoliopsida</taxon>
        <taxon>eudicotyledons</taxon>
        <taxon>Gunneridae</taxon>
        <taxon>Pentapetalae</taxon>
        <taxon>rosids</taxon>
        <taxon>malvids</taxon>
        <taxon>Malvales</taxon>
        <taxon>Malvaceae</taxon>
        <taxon>Malvoideae</taxon>
        <taxon>Gossypium</taxon>
    </lineage>
</organism>
<feature type="region of interest" description="Disordered" evidence="1">
    <location>
        <begin position="48"/>
        <end position="85"/>
    </location>
</feature>
<accession>A0A7J9MX15</accession>
<dbReference type="AlphaFoldDB" id="A0A7J9MX15"/>
<dbReference type="EMBL" id="JABFAF010100000">
    <property type="protein sequence ID" value="MBA0875655.1"/>
    <property type="molecule type" value="Genomic_DNA"/>
</dbReference>
<name>A0A7J9MX15_GOSSC</name>
<dbReference type="OrthoDB" id="962061at2759"/>